<dbReference type="AlphaFoldDB" id="A0A1Y5IE71"/>
<evidence type="ECO:0000256" key="2">
    <source>
        <dbReference type="SAM" id="Phobius"/>
    </source>
</evidence>
<sequence>MPMTTSMPRTRPRTRTIGGRGAARAASTTTATTARRAIALGASSDETAAETTASANANGRGKETGGGKYDARYYAGMVTEPVRADAFDATTRDVMTPTMKLVTRSAIGLVVLFGGFLWSNGLPPFDGTSS</sequence>
<reference evidence="3" key="1">
    <citation type="submission" date="2017-04" db="EMBL/GenBank/DDBJ databases">
        <title>Population genomics of picophytoplankton unveils novel chromosome hypervariability.</title>
        <authorList>
            <consortium name="DOE Joint Genome Institute"/>
            <person name="Blanc-Mathieu R."/>
            <person name="Krasovec M."/>
            <person name="Hebrard M."/>
            <person name="Yau S."/>
            <person name="Desgranges E."/>
            <person name="Martin J."/>
            <person name="Schackwitz W."/>
            <person name="Kuo A."/>
            <person name="Salin G."/>
            <person name="Donnadieu C."/>
            <person name="Desdevises Y."/>
            <person name="Sanchez-Ferandin S."/>
            <person name="Moreau H."/>
            <person name="Rivals E."/>
            <person name="Grigoriev I.V."/>
            <person name="Grimsley N."/>
            <person name="Eyre-Walker A."/>
            <person name="Piganeau G."/>
        </authorList>
    </citation>
    <scope>NUCLEOTIDE SEQUENCE [LARGE SCALE GENOMIC DNA]</scope>
    <source>
        <strain evidence="3">RCC 1115</strain>
    </source>
</reference>
<keyword evidence="2" id="KW-0472">Membrane</keyword>
<name>A0A1Y5IE71_OSTTA</name>
<evidence type="ECO:0000256" key="1">
    <source>
        <dbReference type="SAM" id="MobiDB-lite"/>
    </source>
</evidence>
<evidence type="ECO:0000313" key="3">
    <source>
        <dbReference type="EMBL" id="OUS45285.1"/>
    </source>
</evidence>
<dbReference type="EMBL" id="KZ155790">
    <property type="protein sequence ID" value="OUS45285.1"/>
    <property type="molecule type" value="Genomic_DNA"/>
</dbReference>
<protein>
    <submittedName>
        <fullName evidence="3">Uncharacterized protein</fullName>
    </submittedName>
</protein>
<dbReference type="Proteomes" id="UP000195557">
    <property type="component" value="Unassembled WGS sequence"/>
</dbReference>
<gene>
    <name evidence="3" type="ORF">BE221DRAFT_192952</name>
</gene>
<keyword evidence="2" id="KW-1133">Transmembrane helix</keyword>
<proteinExistence type="predicted"/>
<feature type="region of interest" description="Disordered" evidence="1">
    <location>
        <begin position="1"/>
        <end position="68"/>
    </location>
</feature>
<feature type="compositionally biased region" description="Low complexity" evidence="1">
    <location>
        <begin position="22"/>
        <end position="58"/>
    </location>
</feature>
<accession>A0A1Y5IE71</accession>
<organism evidence="3">
    <name type="scientific">Ostreococcus tauri</name>
    <name type="common">Marine green alga</name>
    <dbReference type="NCBI Taxonomy" id="70448"/>
    <lineage>
        <taxon>Eukaryota</taxon>
        <taxon>Viridiplantae</taxon>
        <taxon>Chlorophyta</taxon>
        <taxon>Mamiellophyceae</taxon>
        <taxon>Mamiellales</taxon>
        <taxon>Bathycoccaceae</taxon>
        <taxon>Ostreococcus</taxon>
    </lineage>
</organism>
<keyword evidence="2" id="KW-0812">Transmembrane</keyword>
<feature type="transmembrane region" description="Helical" evidence="2">
    <location>
        <begin position="101"/>
        <end position="119"/>
    </location>
</feature>